<sequence length="485" mass="53059">MTINHDIWTPTLEGREGPKYKRIAEALAEDIRTGKLKVGDQLPTQRDLAWKLGVTIGTVTRAYQEAERRGVIGGEVGRGTFVRDQQANLNPFRIDGMSTDWYTLTPAPGTNGPQDDPAQPIQMQFNYPVCDSGEADLRRTLADLVTDPNLTRLLYYQSPTGDGMPSTAAIKWLGKRGLEASADRLVLCSGAHNGILASLAAVCPSGGRVATERMVYPGLRAIARLMGIELVPVDLDEEGLNPDALREVLSKGGIDAIYCVSTLQNPTNVTMSQRRREEIAEIVQTFDTPLLEDDLFGLLPDNAPKPICTMLPDHGYYITSLSKTLAPGLRVGYVHGPTRARSAIAAGVRGSTWMASPITVEIASRWILDGTADRLADEARRLSARRRTIAAEVFSGLNIDLPDGGLHAWLHLPEPWYASQFVDAAKEEGVVLSAAHGFSIGRDRAPFAVRVCLGPPRTEQILRDGLEKLRRILKERDPLQEQAPM</sequence>
<dbReference type="CDD" id="cd07377">
    <property type="entry name" value="WHTH_GntR"/>
    <property type="match status" value="1"/>
</dbReference>
<dbReference type="SMART" id="SM00345">
    <property type="entry name" value="HTH_GNTR"/>
    <property type="match status" value="1"/>
</dbReference>
<dbReference type="PROSITE" id="PS50949">
    <property type="entry name" value="HTH_GNTR"/>
    <property type="match status" value="1"/>
</dbReference>
<evidence type="ECO:0000256" key="1">
    <source>
        <dbReference type="ARBA" id="ARBA00005384"/>
    </source>
</evidence>
<dbReference type="GO" id="GO:0030170">
    <property type="term" value="F:pyridoxal phosphate binding"/>
    <property type="evidence" value="ECO:0007669"/>
    <property type="project" value="InterPro"/>
</dbReference>
<protein>
    <submittedName>
        <fullName evidence="7">PLP-dependent aminotransferase family protein</fullName>
    </submittedName>
</protein>
<dbReference type="RefSeq" id="WP_169624662.1">
    <property type="nucleotide sequence ID" value="NZ_JABBNT010000002.1"/>
</dbReference>
<evidence type="ECO:0000256" key="3">
    <source>
        <dbReference type="ARBA" id="ARBA00023015"/>
    </source>
</evidence>
<dbReference type="InterPro" id="IPR036390">
    <property type="entry name" value="WH_DNA-bd_sf"/>
</dbReference>
<dbReference type="InterPro" id="IPR051446">
    <property type="entry name" value="HTH_trans_reg/aminotransferase"/>
</dbReference>
<dbReference type="Gene3D" id="1.10.10.10">
    <property type="entry name" value="Winged helix-like DNA-binding domain superfamily/Winged helix DNA-binding domain"/>
    <property type="match status" value="1"/>
</dbReference>
<dbReference type="PANTHER" id="PTHR46577:SF1">
    <property type="entry name" value="HTH-TYPE TRANSCRIPTIONAL REGULATORY PROTEIN GABR"/>
    <property type="match status" value="1"/>
</dbReference>
<dbReference type="GO" id="GO:0008483">
    <property type="term" value="F:transaminase activity"/>
    <property type="evidence" value="ECO:0007669"/>
    <property type="project" value="UniProtKB-KW"/>
</dbReference>
<dbReference type="Gene3D" id="3.40.640.10">
    <property type="entry name" value="Type I PLP-dependent aspartate aminotransferase-like (Major domain)"/>
    <property type="match status" value="1"/>
</dbReference>
<evidence type="ECO:0000313" key="7">
    <source>
        <dbReference type="EMBL" id="NMM44373.1"/>
    </source>
</evidence>
<organism evidence="7 8">
    <name type="scientific">Pacificispira spongiicola</name>
    <dbReference type="NCBI Taxonomy" id="2729598"/>
    <lineage>
        <taxon>Bacteria</taxon>
        <taxon>Pseudomonadati</taxon>
        <taxon>Pseudomonadota</taxon>
        <taxon>Alphaproteobacteria</taxon>
        <taxon>Rhodospirillales</taxon>
        <taxon>Rhodospirillaceae</taxon>
        <taxon>Pacificispira</taxon>
    </lineage>
</organism>
<dbReference type="Gene3D" id="3.90.1150.10">
    <property type="entry name" value="Aspartate Aminotransferase, domain 1"/>
    <property type="match status" value="1"/>
</dbReference>
<reference evidence="7 8" key="1">
    <citation type="submission" date="2020-04" db="EMBL/GenBank/DDBJ databases">
        <title>Rhodospirillaceae bacterium KN72 isolated from deep sea.</title>
        <authorList>
            <person name="Zhang D.-C."/>
        </authorList>
    </citation>
    <scope>NUCLEOTIDE SEQUENCE [LARGE SCALE GENOMIC DNA]</scope>
    <source>
        <strain evidence="7 8">KN72</strain>
    </source>
</reference>
<dbReference type="Pfam" id="PF00392">
    <property type="entry name" value="GntR"/>
    <property type="match status" value="1"/>
</dbReference>
<feature type="domain" description="HTH gntR-type" evidence="6">
    <location>
        <begin position="17"/>
        <end position="85"/>
    </location>
</feature>
<dbReference type="GO" id="GO:0003700">
    <property type="term" value="F:DNA-binding transcription factor activity"/>
    <property type="evidence" value="ECO:0007669"/>
    <property type="project" value="InterPro"/>
</dbReference>
<keyword evidence="4" id="KW-0238">DNA-binding</keyword>
<keyword evidence="3" id="KW-0805">Transcription regulation</keyword>
<evidence type="ECO:0000256" key="5">
    <source>
        <dbReference type="ARBA" id="ARBA00023163"/>
    </source>
</evidence>
<keyword evidence="7" id="KW-0032">Aminotransferase</keyword>
<keyword evidence="8" id="KW-1185">Reference proteome</keyword>
<dbReference type="Pfam" id="PF00155">
    <property type="entry name" value="Aminotran_1_2"/>
    <property type="match status" value="1"/>
</dbReference>
<dbReference type="InterPro" id="IPR036388">
    <property type="entry name" value="WH-like_DNA-bd_sf"/>
</dbReference>
<keyword evidence="7" id="KW-0808">Transferase</keyword>
<accession>A0A7Y0DZI8</accession>
<dbReference type="CDD" id="cd00609">
    <property type="entry name" value="AAT_like"/>
    <property type="match status" value="1"/>
</dbReference>
<evidence type="ECO:0000313" key="8">
    <source>
        <dbReference type="Proteomes" id="UP000539372"/>
    </source>
</evidence>
<dbReference type="InterPro" id="IPR004839">
    <property type="entry name" value="Aminotransferase_I/II_large"/>
</dbReference>
<dbReference type="SUPFAM" id="SSF46785">
    <property type="entry name" value="Winged helix' DNA-binding domain"/>
    <property type="match status" value="1"/>
</dbReference>
<comment type="caution">
    <text evidence="7">The sequence shown here is derived from an EMBL/GenBank/DDBJ whole genome shotgun (WGS) entry which is preliminary data.</text>
</comment>
<evidence type="ECO:0000256" key="2">
    <source>
        <dbReference type="ARBA" id="ARBA00022898"/>
    </source>
</evidence>
<name>A0A7Y0DZI8_9PROT</name>
<dbReference type="AlphaFoldDB" id="A0A7Y0DZI8"/>
<dbReference type="InterPro" id="IPR015424">
    <property type="entry name" value="PyrdxlP-dep_Trfase"/>
</dbReference>
<gene>
    <name evidence="7" type="ORF">HH303_07775</name>
</gene>
<dbReference type="SUPFAM" id="SSF53383">
    <property type="entry name" value="PLP-dependent transferases"/>
    <property type="match status" value="1"/>
</dbReference>
<dbReference type="Proteomes" id="UP000539372">
    <property type="component" value="Unassembled WGS sequence"/>
</dbReference>
<dbReference type="EMBL" id="JABBNT010000002">
    <property type="protein sequence ID" value="NMM44373.1"/>
    <property type="molecule type" value="Genomic_DNA"/>
</dbReference>
<dbReference type="PANTHER" id="PTHR46577">
    <property type="entry name" value="HTH-TYPE TRANSCRIPTIONAL REGULATORY PROTEIN GABR"/>
    <property type="match status" value="1"/>
</dbReference>
<dbReference type="InterPro" id="IPR015421">
    <property type="entry name" value="PyrdxlP-dep_Trfase_major"/>
</dbReference>
<dbReference type="InterPro" id="IPR000524">
    <property type="entry name" value="Tscrpt_reg_HTH_GntR"/>
</dbReference>
<evidence type="ECO:0000259" key="6">
    <source>
        <dbReference type="PROSITE" id="PS50949"/>
    </source>
</evidence>
<keyword evidence="2" id="KW-0663">Pyridoxal phosphate</keyword>
<keyword evidence="5" id="KW-0804">Transcription</keyword>
<evidence type="ECO:0000256" key="4">
    <source>
        <dbReference type="ARBA" id="ARBA00023125"/>
    </source>
</evidence>
<proteinExistence type="inferred from homology"/>
<comment type="similarity">
    <text evidence="1">In the C-terminal section; belongs to the class-I pyridoxal-phosphate-dependent aminotransferase family.</text>
</comment>
<dbReference type="GO" id="GO:0003677">
    <property type="term" value="F:DNA binding"/>
    <property type="evidence" value="ECO:0007669"/>
    <property type="project" value="UniProtKB-KW"/>
</dbReference>
<dbReference type="InterPro" id="IPR015422">
    <property type="entry name" value="PyrdxlP-dep_Trfase_small"/>
</dbReference>